<evidence type="ECO:0000256" key="3">
    <source>
        <dbReference type="ARBA" id="ARBA00022448"/>
    </source>
</evidence>
<organism evidence="14 15">
    <name type="scientific">Candidatus Contendobacter odensis Run_B_J11</name>
    <dbReference type="NCBI Taxonomy" id="1400861"/>
    <lineage>
        <taxon>Bacteria</taxon>
        <taxon>Pseudomonadati</taxon>
        <taxon>Pseudomonadota</taxon>
        <taxon>Gammaproteobacteria</taxon>
        <taxon>Candidatus Competibacteraceae</taxon>
        <taxon>Candidatus Contendibacter</taxon>
    </lineage>
</organism>
<keyword evidence="4" id="KW-0633">Potassium transport</keyword>
<comment type="catalytic activity">
    <reaction evidence="12">
        <text>K(+)(in) = K(+)(out)</text>
        <dbReference type="Rhea" id="RHEA:29463"/>
        <dbReference type="ChEBI" id="CHEBI:29103"/>
    </reaction>
</comment>
<dbReference type="EMBL" id="CBTK010000307">
    <property type="protein sequence ID" value="CDH47666.1"/>
    <property type="molecule type" value="Genomic_DNA"/>
</dbReference>
<keyword evidence="10 13" id="KW-0472">Membrane</keyword>
<keyword evidence="9" id="KW-0406">Ion transport</keyword>
<keyword evidence="6" id="KW-0631">Potassium channel</keyword>
<keyword evidence="8 13" id="KW-1133">Transmembrane helix</keyword>
<comment type="caution">
    <text evidence="14">The sequence shown here is derived from an EMBL/GenBank/DDBJ whole genome shotgun (WGS) entry which is preliminary data.</text>
</comment>
<sequence>MGKNRLEAFSDGVLAIIITIMVLELKVPQGDDFTALRPLWPVFLSYVLSFVYVGIYWNNHHHLFHVTQQVNGIILWANLHLLFWLSLFPFVTGWMGENHFTPAPTALYGVVLWMAAIAYWLLQRAIIAKHGKDSLLAVAVGNDLKGKLSPVLYALAIPLAFVQPWIAQGVYVLVAMMWLVPDRRIERVLGERNE</sequence>
<dbReference type="Pfam" id="PF06736">
    <property type="entry name" value="TMEM175"/>
    <property type="match status" value="1"/>
</dbReference>
<dbReference type="RefSeq" id="WP_034436892.1">
    <property type="nucleotide sequence ID" value="NZ_CBTK010000307.1"/>
</dbReference>
<evidence type="ECO:0000256" key="1">
    <source>
        <dbReference type="ARBA" id="ARBA00004141"/>
    </source>
</evidence>
<evidence type="ECO:0000256" key="9">
    <source>
        <dbReference type="ARBA" id="ARBA00023065"/>
    </source>
</evidence>
<dbReference type="InterPro" id="IPR010617">
    <property type="entry name" value="TMEM175-like"/>
</dbReference>
<keyword evidence="15" id="KW-1185">Reference proteome</keyword>
<evidence type="ECO:0000256" key="13">
    <source>
        <dbReference type="SAM" id="Phobius"/>
    </source>
</evidence>
<reference evidence="14 15" key="1">
    <citation type="journal article" date="2014" name="ISME J.">
        <title>Candidatus Competibacter-lineage genomes retrieved from metagenomes reveal functional metabolic diversity.</title>
        <authorList>
            <person name="McIlroy S.J."/>
            <person name="Albertsen M."/>
            <person name="Andresen E.K."/>
            <person name="Saunders A.M."/>
            <person name="Kristiansen R."/>
            <person name="Stokholm-Bjerregaard M."/>
            <person name="Nielsen K.L."/>
            <person name="Nielsen P.H."/>
        </authorList>
    </citation>
    <scope>NUCLEOTIDE SEQUENCE [LARGE SCALE GENOMIC DNA]</scope>
    <source>
        <strain evidence="14 15">Run_B_J11</strain>
    </source>
</reference>
<comment type="similarity">
    <text evidence="2">Belongs to the TMEM175 family.</text>
</comment>
<dbReference type="GO" id="GO:0016020">
    <property type="term" value="C:membrane"/>
    <property type="evidence" value="ECO:0007669"/>
    <property type="project" value="UniProtKB-SubCell"/>
</dbReference>
<accession>A0A7U7J5R3</accession>
<keyword evidence="11" id="KW-0407">Ion channel</keyword>
<feature type="transmembrane region" description="Helical" evidence="13">
    <location>
        <begin position="9"/>
        <end position="27"/>
    </location>
</feature>
<dbReference type="OrthoDB" id="7626281at2"/>
<dbReference type="Proteomes" id="UP000019184">
    <property type="component" value="Unassembled WGS sequence"/>
</dbReference>
<evidence type="ECO:0000256" key="5">
    <source>
        <dbReference type="ARBA" id="ARBA00022692"/>
    </source>
</evidence>
<dbReference type="GO" id="GO:0015252">
    <property type="term" value="F:proton channel activity"/>
    <property type="evidence" value="ECO:0007669"/>
    <property type="project" value="InterPro"/>
</dbReference>
<evidence type="ECO:0000256" key="10">
    <source>
        <dbReference type="ARBA" id="ARBA00023136"/>
    </source>
</evidence>
<evidence type="ECO:0000256" key="11">
    <source>
        <dbReference type="ARBA" id="ARBA00023303"/>
    </source>
</evidence>
<evidence type="ECO:0000313" key="14">
    <source>
        <dbReference type="EMBL" id="CDH47666.1"/>
    </source>
</evidence>
<evidence type="ECO:0000256" key="6">
    <source>
        <dbReference type="ARBA" id="ARBA00022826"/>
    </source>
</evidence>
<proteinExistence type="inferred from homology"/>
<evidence type="ECO:0000256" key="8">
    <source>
        <dbReference type="ARBA" id="ARBA00022989"/>
    </source>
</evidence>
<name>A0A7U7J5R3_9GAMM</name>
<comment type="subcellular location">
    <subcellularLocation>
        <location evidence="1">Membrane</location>
        <topology evidence="1">Multi-pass membrane protein</topology>
    </subcellularLocation>
</comment>
<evidence type="ECO:0008006" key="16">
    <source>
        <dbReference type="Google" id="ProtNLM"/>
    </source>
</evidence>
<feature type="transmembrane region" description="Helical" evidence="13">
    <location>
        <begin position="103"/>
        <end position="122"/>
    </location>
</feature>
<keyword evidence="5 13" id="KW-0812">Transmembrane</keyword>
<protein>
    <recommendedName>
        <fullName evidence="16">DUF1211 domain-containing protein</fullName>
    </recommendedName>
</protein>
<feature type="transmembrane region" description="Helical" evidence="13">
    <location>
        <begin position="151"/>
        <end position="180"/>
    </location>
</feature>
<evidence type="ECO:0000256" key="4">
    <source>
        <dbReference type="ARBA" id="ARBA00022538"/>
    </source>
</evidence>
<feature type="transmembrane region" description="Helical" evidence="13">
    <location>
        <begin position="70"/>
        <end position="91"/>
    </location>
</feature>
<feature type="transmembrane region" description="Helical" evidence="13">
    <location>
        <begin position="39"/>
        <end position="58"/>
    </location>
</feature>
<evidence type="ECO:0000256" key="7">
    <source>
        <dbReference type="ARBA" id="ARBA00022958"/>
    </source>
</evidence>
<evidence type="ECO:0000256" key="2">
    <source>
        <dbReference type="ARBA" id="ARBA00006920"/>
    </source>
</evidence>
<evidence type="ECO:0000313" key="15">
    <source>
        <dbReference type="Proteomes" id="UP000019184"/>
    </source>
</evidence>
<dbReference type="AlphaFoldDB" id="A0A7U7J5R3"/>
<dbReference type="GO" id="GO:0005267">
    <property type="term" value="F:potassium channel activity"/>
    <property type="evidence" value="ECO:0007669"/>
    <property type="project" value="UniProtKB-KW"/>
</dbReference>
<dbReference type="PANTHER" id="PTHR31462">
    <property type="entry name" value="ENDOSOMAL/LYSOSOMAL POTASSIUM CHANNEL TMEM175"/>
    <property type="match status" value="1"/>
</dbReference>
<keyword evidence="7" id="KW-0630">Potassium</keyword>
<keyword evidence="3" id="KW-0813">Transport</keyword>
<dbReference type="PANTHER" id="PTHR31462:SF5">
    <property type="entry name" value="ENDOSOMAL_LYSOSOMAL PROTON CHANNEL TMEM175"/>
    <property type="match status" value="1"/>
</dbReference>
<evidence type="ECO:0000256" key="12">
    <source>
        <dbReference type="ARBA" id="ARBA00034430"/>
    </source>
</evidence>
<gene>
    <name evidence="14" type="ORF">BN874_880004</name>
</gene>